<comment type="similarity">
    <text evidence="1 5">Belongs to the iron/ascorbate-dependent oxidoreductase family.</text>
</comment>
<proteinExistence type="inferred from homology"/>
<dbReference type="GO" id="GO:0046872">
    <property type="term" value="F:metal ion binding"/>
    <property type="evidence" value="ECO:0007669"/>
    <property type="project" value="UniProtKB-KW"/>
</dbReference>
<keyword evidence="4 5" id="KW-0408">Iron</keyword>
<evidence type="ECO:0000256" key="1">
    <source>
        <dbReference type="ARBA" id="ARBA00008056"/>
    </source>
</evidence>
<evidence type="ECO:0000313" key="8">
    <source>
        <dbReference type="Proteomes" id="UP000019484"/>
    </source>
</evidence>
<dbReference type="RefSeq" id="XP_007721789.1">
    <property type="nucleotide sequence ID" value="XM_007723599.1"/>
</dbReference>
<dbReference type="PANTHER" id="PTHR10209">
    <property type="entry name" value="OXIDOREDUCTASE, 2OG-FE II OXYGENASE FAMILY PROTEIN"/>
    <property type="match status" value="1"/>
</dbReference>
<dbReference type="Proteomes" id="UP000019484">
    <property type="component" value="Unassembled WGS sequence"/>
</dbReference>
<dbReference type="STRING" id="1182541.W9YX70"/>
<dbReference type="InterPro" id="IPR027443">
    <property type="entry name" value="IPNS-like_sf"/>
</dbReference>
<dbReference type="PANTHER" id="PTHR10209:SF804">
    <property type="entry name" value="FE2OG DIOXYGENASE DOMAIN-CONTAINING PROTEIN"/>
    <property type="match status" value="1"/>
</dbReference>
<sequence>MASATILTTNSPREDDNEYVFFHSGGVPTYRKVVHRANSQEKANIIPTIDISEIDTSIEARKKLAKEIYHACTTSGFFYLSGHGVPEELLNGTFDLMKRFFALDHETKMDAHVQKNPAIRGYEPMFETRLDPRTQGDIKEAFTMGDDPLEPEQEYTAKTGNPPPAGMHRPLNTWPREAPWWREGLYKYYNTLMPLSLKVIRLMALAFDLEETAFDHYFKFPITGIRTLHYPPMPKESEPGAVGLGAHSDNTWLTMVLQDQVPALEILSKDGVWIAAEPKPNTFVCNVGRFLERVTNSKFIATVHRVRNMTGERRYSLAFFQTPDPDAVIKVLDCCLEPGEGPKQDEDTVGDLYVRRVLPARPKHPKSNKYQHVPVNELKYDLFYTDI</sequence>
<dbReference type="GeneID" id="19157588"/>
<evidence type="ECO:0000313" key="7">
    <source>
        <dbReference type="EMBL" id="EXJ94295.1"/>
    </source>
</evidence>
<keyword evidence="8" id="KW-1185">Reference proteome</keyword>
<evidence type="ECO:0000256" key="4">
    <source>
        <dbReference type="ARBA" id="ARBA00023004"/>
    </source>
</evidence>
<dbReference type="InterPro" id="IPR044861">
    <property type="entry name" value="IPNS-like_FE2OG_OXY"/>
</dbReference>
<feature type="domain" description="Fe2OG dioxygenase" evidence="6">
    <location>
        <begin position="221"/>
        <end position="323"/>
    </location>
</feature>
<keyword evidence="2 5" id="KW-0479">Metal-binding</keyword>
<evidence type="ECO:0000256" key="5">
    <source>
        <dbReference type="RuleBase" id="RU003682"/>
    </source>
</evidence>
<reference evidence="7 8" key="1">
    <citation type="submission" date="2013-03" db="EMBL/GenBank/DDBJ databases">
        <title>The Genome Sequence of Capronia coronata CBS 617.96.</title>
        <authorList>
            <consortium name="The Broad Institute Genomics Platform"/>
            <person name="Cuomo C."/>
            <person name="de Hoog S."/>
            <person name="Gorbushina A."/>
            <person name="Walker B."/>
            <person name="Young S.K."/>
            <person name="Zeng Q."/>
            <person name="Gargeya S."/>
            <person name="Fitzgerald M."/>
            <person name="Haas B."/>
            <person name="Abouelleil A."/>
            <person name="Allen A.W."/>
            <person name="Alvarado L."/>
            <person name="Arachchi H.M."/>
            <person name="Berlin A.M."/>
            <person name="Chapman S.B."/>
            <person name="Gainer-Dewar J."/>
            <person name="Goldberg J."/>
            <person name="Griggs A."/>
            <person name="Gujja S."/>
            <person name="Hansen M."/>
            <person name="Howarth C."/>
            <person name="Imamovic A."/>
            <person name="Ireland A."/>
            <person name="Larimer J."/>
            <person name="McCowan C."/>
            <person name="Murphy C."/>
            <person name="Pearson M."/>
            <person name="Poon T.W."/>
            <person name="Priest M."/>
            <person name="Roberts A."/>
            <person name="Saif S."/>
            <person name="Shea T."/>
            <person name="Sisk P."/>
            <person name="Sykes S."/>
            <person name="Wortman J."/>
            <person name="Nusbaum C."/>
            <person name="Birren B."/>
        </authorList>
    </citation>
    <scope>NUCLEOTIDE SEQUENCE [LARGE SCALE GENOMIC DNA]</scope>
    <source>
        <strain evidence="7 8">CBS 617.96</strain>
    </source>
</reference>
<evidence type="ECO:0000259" key="6">
    <source>
        <dbReference type="PROSITE" id="PS51471"/>
    </source>
</evidence>
<dbReference type="eggNOG" id="KOG0143">
    <property type="taxonomic scope" value="Eukaryota"/>
</dbReference>
<dbReference type="EMBL" id="AMWN01000002">
    <property type="protein sequence ID" value="EXJ94295.1"/>
    <property type="molecule type" value="Genomic_DNA"/>
</dbReference>
<dbReference type="Pfam" id="PF14226">
    <property type="entry name" value="DIOX_N"/>
    <property type="match status" value="1"/>
</dbReference>
<dbReference type="GO" id="GO:0016491">
    <property type="term" value="F:oxidoreductase activity"/>
    <property type="evidence" value="ECO:0007669"/>
    <property type="project" value="UniProtKB-KW"/>
</dbReference>
<dbReference type="PRINTS" id="PR00682">
    <property type="entry name" value="IPNSYNTHASE"/>
</dbReference>
<dbReference type="GO" id="GO:0044283">
    <property type="term" value="P:small molecule biosynthetic process"/>
    <property type="evidence" value="ECO:0007669"/>
    <property type="project" value="UniProtKB-ARBA"/>
</dbReference>
<dbReference type="OrthoDB" id="288590at2759"/>
<dbReference type="InterPro" id="IPR005123">
    <property type="entry name" value="Oxoglu/Fe-dep_dioxygenase_dom"/>
</dbReference>
<gene>
    <name evidence="7" type="ORF">A1O1_02689</name>
</gene>
<comment type="caution">
    <text evidence="7">The sequence shown here is derived from an EMBL/GenBank/DDBJ whole genome shotgun (WGS) entry which is preliminary data.</text>
</comment>
<dbReference type="Pfam" id="PF03171">
    <property type="entry name" value="2OG-FeII_Oxy"/>
    <property type="match status" value="1"/>
</dbReference>
<dbReference type="InterPro" id="IPR026992">
    <property type="entry name" value="DIOX_N"/>
</dbReference>
<dbReference type="SUPFAM" id="SSF51197">
    <property type="entry name" value="Clavaminate synthase-like"/>
    <property type="match status" value="1"/>
</dbReference>
<organism evidence="7 8">
    <name type="scientific">Capronia coronata CBS 617.96</name>
    <dbReference type="NCBI Taxonomy" id="1182541"/>
    <lineage>
        <taxon>Eukaryota</taxon>
        <taxon>Fungi</taxon>
        <taxon>Dikarya</taxon>
        <taxon>Ascomycota</taxon>
        <taxon>Pezizomycotina</taxon>
        <taxon>Eurotiomycetes</taxon>
        <taxon>Chaetothyriomycetidae</taxon>
        <taxon>Chaetothyriales</taxon>
        <taxon>Herpotrichiellaceae</taxon>
        <taxon>Capronia</taxon>
    </lineage>
</organism>
<evidence type="ECO:0000256" key="3">
    <source>
        <dbReference type="ARBA" id="ARBA00023002"/>
    </source>
</evidence>
<dbReference type="HOGENOM" id="CLU_010119_6_3_1"/>
<name>W9YX70_9EURO</name>
<dbReference type="Gene3D" id="2.60.120.330">
    <property type="entry name" value="B-lactam Antibiotic, Isopenicillin N Synthase, Chain"/>
    <property type="match status" value="1"/>
</dbReference>
<accession>W9YX70</accession>
<keyword evidence="3 5" id="KW-0560">Oxidoreductase</keyword>
<dbReference type="PROSITE" id="PS51471">
    <property type="entry name" value="FE2OG_OXY"/>
    <property type="match status" value="1"/>
</dbReference>
<evidence type="ECO:0000256" key="2">
    <source>
        <dbReference type="ARBA" id="ARBA00022723"/>
    </source>
</evidence>
<protein>
    <recommendedName>
        <fullName evidence="6">Fe2OG dioxygenase domain-containing protein</fullName>
    </recommendedName>
</protein>
<dbReference type="AlphaFoldDB" id="W9YX70"/>